<feature type="region of interest" description="Disordered" evidence="2">
    <location>
        <begin position="521"/>
        <end position="567"/>
    </location>
</feature>
<sequence length="814" mass="90912">MDKSWIWLPRSSLEYEQEATYFVKASSRKLGNPPNMFCPCVDCRNVCHQPVDTSREDYEDQPEDSKENSEFKKKLNDAETPLYSSCLNYTKVSAIMGLYRIKVKSGMSANHFYQLLKMVHDMLPEGNVLPISTKGMKKFLKTFGFGYDIIHACKNDCILYRKEYEDQTNCPRCSASRWELDKHTREEKKGIPAKVLRSTHVVAPSGICEDPPGYSAGQFGDIRSAPRISPYQFLGGFLEGNPAPTFAPSSLSEYGNSMSGHIGQMSAFEDSQNKSNHSYGDDESSSETRSTASLPQVQRRVITLDRMGPVRPMSTRADKPKKKKAAKQKGGTLMTNSDLVKTNARSDHGTYYISARPGSLVLGGLKACRDTNWRSKYFFFRVDRHSIGSFDPARMTTRTKEVTLSETELQLLTLLRRVPPDSSSTSELPLIRRRMRRPSLRVQQANTEASARVVDLSAAARNTLAVSSTSASPSHPSLPEINTEPLLQQRARTLPEVHPAAELVMSDQGVASPIEERAEPAAANLEAARSPDRQSLGRSQGGRRGCRGGGRSLNRSQEVRQTSNSSGGYAGSRPFYWSYTHDRDHPIVEDEAGFANLLRHIKGRNCQVPRVKNMAKAAAYADMMAKEVQAIAATNKLVALYEQRLSQIGLMEIEIGGLKADKQTARNQIHRLEQRREELSKRVTDVTSTAQGAMKAVHDAKVELAAAYSKLLAGIKEKWVAKKEYTVLESHAAEVELNLALIDYITKAAIDLTVERPRLQAGLDDLRRSANRRRPSAWEGFHPFVYCFLNLVPGKAFILCSVKYLDAWEGFYPF</sequence>
<reference evidence="3 4" key="1">
    <citation type="submission" date="2020-12" db="EMBL/GenBank/DDBJ databases">
        <title>Concerted genomic and epigenomic changes stabilize Arabidopsis allopolyploids.</title>
        <authorList>
            <person name="Chen Z."/>
        </authorList>
    </citation>
    <scope>NUCLEOTIDE SEQUENCE [LARGE SCALE GENOMIC DNA]</scope>
    <source>
        <strain evidence="3">Allo738</strain>
        <tissue evidence="3">Leaf</tissue>
    </source>
</reference>
<dbReference type="AlphaFoldDB" id="A0A8T2DYS1"/>
<dbReference type="Proteomes" id="UP000694240">
    <property type="component" value="Chromosome 4"/>
</dbReference>
<evidence type="ECO:0000313" key="3">
    <source>
        <dbReference type="EMBL" id="KAG7615243.1"/>
    </source>
</evidence>
<dbReference type="PANTHER" id="PTHR10775">
    <property type="entry name" value="OS08G0208400 PROTEIN"/>
    <property type="match status" value="1"/>
</dbReference>
<feature type="compositionally biased region" description="Low complexity" evidence="2">
    <location>
        <begin position="521"/>
        <end position="538"/>
    </location>
</feature>
<organism evidence="3 4">
    <name type="scientific">Arabidopsis thaliana x Arabidopsis arenosa</name>
    <dbReference type="NCBI Taxonomy" id="1240361"/>
    <lineage>
        <taxon>Eukaryota</taxon>
        <taxon>Viridiplantae</taxon>
        <taxon>Streptophyta</taxon>
        <taxon>Embryophyta</taxon>
        <taxon>Tracheophyta</taxon>
        <taxon>Spermatophyta</taxon>
        <taxon>Magnoliopsida</taxon>
        <taxon>eudicotyledons</taxon>
        <taxon>Gunneridae</taxon>
        <taxon>Pentapetalae</taxon>
        <taxon>rosids</taxon>
        <taxon>malvids</taxon>
        <taxon>Brassicales</taxon>
        <taxon>Brassicaceae</taxon>
        <taxon>Camelineae</taxon>
        <taxon>Arabidopsis</taxon>
    </lineage>
</organism>
<feature type="compositionally biased region" description="Gly residues" evidence="2">
    <location>
        <begin position="539"/>
        <end position="551"/>
    </location>
</feature>
<evidence type="ECO:0008006" key="5">
    <source>
        <dbReference type="Google" id="ProtNLM"/>
    </source>
</evidence>
<name>A0A8T2DYS1_9BRAS</name>
<evidence type="ECO:0000313" key="4">
    <source>
        <dbReference type="Proteomes" id="UP000694240"/>
    </source>
</evidence>
<proteinExistence type="predicted"/>
<dbReference type="InterPro" id="IPR012436">
    <property type="entry name" value="DUF1633"/>
</dbReference>
<accession>A0A8T2DYS1</accession>
<feature type="compositionally biased region" description="Polar residues" evidence="2">
    <location>
        <begin position="287"/>
        <end position="296"/>
    </location>
</feature>
<feature type="coiled-coil region" evidence="1">
    <location>
        <begin position="655"/>
        <end position="689"/>
    </location>
</feature>
<keyword evidence="1" id="KW-0175">Coiled coil</keyword>
<dbReference type="EMBL" id="JAEFBK010000004">
    <property type="protein sequence ID" value="KAG7615243.1"/>
    <property type="molecule type" value="Genomic_DNA"/>
</dbReference>
<feature type="region of interest" description="Disordered" evidence="2">
    <location>
        <begin position="271"/>
        <end position="331"/>
    </location>
</feature>
<dbReference type="Pfam" id="PF07794">
    <property type="entry name" value="DUF1633"/>
    <property type="match status" value="3"/>
</dbReference>
<protein>
    <recommendedName>
        <fullName evidence="5">Transposase-associated domain-containing protein</fullName>
    </recommendedName>
</protein>
<keyword evidence="4" id="KW-1185">Reference proteome</keyword>
<dbReference type="PANTHER" id="PTHR10775:SF180">
    <property type="entry name" value="TRANSPOSON, EN_SPM-LIKE, TRANSPOSASE-ASSOCIATED DOMAIN PROTEIN-RELATED"/>
    <property type="match status" value="1"/>
</dbReference>
<evidence type="ECO:0000256" key="2">
    <source>
        <dbReference type="SAM" id="MobiDB-lite"/>
    </source>
</evidence>
<comment type="caution">
    <text evidence="3">The sequence shown here is derived from an EMBL/GenBank/DDBJ whole genome shotgun (WGS) entry which is preliminary data.</text>
</comment>
<evidence type="ECO:0000256" key="1">
    <source>
        <dbReference type="SAM" id="Coils"/>
    </source>
</evidence>
<gene>
    <name evidence="3" type="ORF">ISN45_At04g007630</name>
</gene>